<evidence type="ECO:0000313" key="5">
    <source>
        <dbReference type="Proteomes" id="UP000046155"/>
    </source>
</evidence>
<organism evidence="4 5">
    <name type="scientific">Syntrophaceticus schinkii</name>
    <dbReference type="NCBI Taxonomy" id="499207"/>
    <lineage>
        <taxon>Bacteria</taxon>
        <taxon>Bacillati</taxon>
        <taxon>Bacillota</taxon>
        <taxon>Clostridia</taxon>
        <taxon>Thermoanaerobacterales</taxon>
        <taxon>Thermoanaerobacterales Family III. Incertae Sedis</taxon>
        <taxon>Syntrophaceticus</taxon>
    </lineage>
</organism>
<evidence type="ECO:0000256" key="1">
    <source>
        <dbReference type="ARBA" id="ARBA00022723"/>
    </source>
</evidence>
<dbReference type="PANTHER" id="PTHR43578">
    <property type="entry name" value="NADH-QUINONE OXIDOREDUCTASE SUBUNIT F"/>
    <property type="match status" value="1"/>
</dbReference>
<dbReference type="EC" id="1.12.1.3" evidence="4"/>
<evidence type="ECO:0000256" key="3">
    <source>
        <dbReference type="ARBA" id="ARBA00023014"/>
    </source>
</evidence>
<keyword evidence="4" id="KW-0560">Oxidoreductase</keyword>
<dbReference type="PANTHER" id="PTHR43578:SF3">
    <property type="entry name" value="NADH-QUINONE OXIDOREDUCTASE SUBUNIT F"/>
    <property type="match status" value="1"/>
</dbReference>
<keyword evidence="2" id="KW-0408">Iron</keyword>
<dbReference type="AlphaFoldDB" id="A0A0B7MII4"/>
<name>A0A0B7MII4_9FIRM</name>
<sequence>MKMTNREALKKYREEAQKQISARTAEETRVIVGMGTCGIAAGARDVMKAILEEVNNRNLQIDVSQTGCIGMCEQEPLVDVQRPGEQRVTYGKVKPSDAARIIVGHVMHGNIVEDIVIARFEEV</sequence>
<accession>A0A0B7MII4</accession>
<proteinExistence type="predicted"/>
<dbReference type="CDD" id="cd02980">
    <property type="entry name" value="TRX_Fd_family"/>
    <property type="match status" value="1"/>
</dbReference>
<dbReference type="EMBL" id="CDRZ01000291">
    <property type="protein sequence ID" value="CEO90454.1"/>
    <property type="molecule type" value="Genomic_DNA"/>
</dbReference>
<keyword evidence="3" id="KW-0411">Iron-sulfur</keyword>
<dbReference type="Proteomes" id="UP000046155">
    <property type="component" value="Unassembled WGS sequence"/>
</dbReference>
<keyword evidence="5" id="KW-1185">Reference proteome</keyword>
<reference evidence="5" key="1">
    <citation type="submission" date="2015-01" db="EMBL/GenBank/DDBJ databases">
        <authorList>
            <person name="Manzoor Shahid"/>
            <person name="Zubair Saima"/>
        </authorList>
    </citation>
    <scope>NUCLEOTIDE SEQUENCE [LARGE SCALE GENOMIC DNA]</scope>
    <source>
        <strain evidence="5">Sp3</strain>
    </source>
</reference>
<dbReference type="SUPFAM" id="SSF52833">
    <property type="entry name" value="Thioredoxin-like"/>
    <property type="match status" value="1"/>
</dbReference>
<dbReference type="RefSeq" id="WP_198142536.1">
    <property type="nucleotide sequence ID" value="NZ_CDRZ01000291.1"/>
</dbReference>
<dbReference type="GO" id="GO:0050583">
    <property type="term" value="F:hydrogen dehydrogenase (NADP+) activity"/>
    <property type="evidence" value="ECO:0007669"/>
    <property type="project" value="UniProtKB-EC"/>
</dbReference>
<evidence type="ECO:0000256" key="2">
    <source>
        <dbReference type="ARBA" id="ARBA00023004"/>
    </source>
</evidence>
<dbReference type="Gene3D" id="3.40.30.10">
    <property type="entry name" value="Glutaredoxin"/>
    <property type="match status" value="1"/>
</dbReference>
<dbReference type="GO" id="GO:0046872">
    <property type="term" value="F:metal ion binding"/>
    <property type="evidence" value="ECO:0007669"/>
    <property type="project" value="UniProtKB-KW"/>
</dbReference>
<evidence type="ECO:0000313" key="4">
    <source>
        <dbReference type="EMBL" id="CEO90454.1"/>
    </source>
</evidence>
<dbReference type="GO" id="GO:0051536">
    <property type="term" value="F:iron-sulfur cluster binding"/>
    <property type="evidence" value="ECO:0007669"/>
    <property type="project" value="UniProtKB-KW"/>
</dbReference>
<gene>
    <name evidence="4" type="primary">hndB</name>
    <name evidence="4" type="ORF">SSCH_90018</name>
</gene>
<dbReference type="InterPro" id="IPR036249">
    <property type="entry name" value="Thioredoxin-like_sf"/>
</dbReference>
<keyword evidence="1" id="KW-0479">Metal-binding</keyword>
<protein>
    <submittedName>
        <fullName evidence="4">NADP-reducing hydrogenase subunit HndB</fullName>
        <ecNumber evidence="4">1.12.1.3</ecNumber>
    </submittedName>
</protein>